<organism evidence="2 3">
    <name type="scientific">Ensete ventricosum</name>
    <name type="common">Abyssinian banana</name>
    <name type="synonym">Musa ensete</name>
    <dbReference type="NCBI Taxonomy" id="4639"/>
    <lineage>
        <taxon>Eukaryota</taxon>
        <taxon>Viridiplantae</taxon>
        <taxon>Streptophyta</taxon>
        <taxon>Embryophyta</taxon>
        <taxon>Tracheophyta</taxon>
        <taxon>Spermatophyta</taxon>
        <taxon>Magnoliopsida</taxon>
        <taxon>Liliopsida</taxon>
        <taxon>Zingiberales</taxon>
        <taxon>Musaceae</taxon>
        <taxon>Ensete</taxon>
    </lineage>
</organism>
<dbReference type="EMBL" id="AMZH03000142">
    <property type="protein sequence ID" value="RRT85286.1"/>
    <property type="molecule type" value="Genomic_DNA"/>
</dbReference>
<gene>
    <name evidence="2" type="ORF">B296_00002128</name>
</gene>
<sequence>MEVRMTKKMRKIAKAPSSSTSCSSFGDDARQRFKHQSLLQDYMVLLKVIYERIDLSQLRKIRFMNFQETEAKKKKLQETRLKKLQLVAEVRYYSLNFV</sequence>
<accession>A0A427BA74</accession>
<proteinExistence type="predicted"/>
<feature type="compositionally biased region" description="Basic residues" evidence="1">
    <location>
        <begin position="1"/>
        <end position="13"/>
    </location>
</feature>
<evidence type="ECO:0000313" key="2">
    <source>
        <dbReference type="EMBL" id="RRT85286.1"/>
    </source>
</evidence>
<dbReference type="Proteomes" id="UP000287651">
    <property type="component" value="Unassembled WGS sequence"/>
</dbReference>
<dbReference type="PANTHER" id="PTHR34807">
    <property type="entry name" value="OS08G0270800 PROTEIN"/>
    <property type="match status" value="1"/>
</dbReference>
<protein>
    <submittedName>
        <fullName evidence="2">Uncharacterized protein</fullName>
    </submittedName>
</protein>
<reference evidence="2 3" key="1">
    <citation type="journal article" date="2014" name="Agronomy (Basel)">
        <title>A Draft Genome Sequence for Ensete ventricosum, the Drought-Tolerant Tree Against Hunger.</title>
        <authorList>
            <person name="Harrison J."/>
            <person name="Moore K.A."/>
            <person name="Paszkiewicz K."/>
            <person name="Jones T."/>
            <person name="Grant M."/>
            <person name="Ambacheew D."/>
            <person name="Muzemil S."/>
            <person name="Studholme D.J."/>
        </authorList>
    </citation>
    <scope>NUCLEOTIDE SEQUENCE [LARGE SCALE GENOMIC DNA]</scope>
</reference>
<name>A0A427BA74_ENSVE</name>
<dbReference type="PANTHER" id="PTHR34807:SF3">
    <property type="entry name" value="OS08G0270800 PROTEIN"/>
    <property type="match status" value="1"/>
</dbReference>
<feature type="region of interest" description="Disordered" evidence="1">
    <location>
        <begin position="1"/>
        <end position="26"/>
    </location>
</feature>
<evidence type="ECO:0000313" key="3">
    <source>
        <dbReference type="Proteomes" id="UP000287651"/>
    </source>
</evidence>
<dbReference type="AlphaFoldDB" id="A0A427BA74"/>
<evidence type="ECO:0000256" key="1">
    <source>
        <dbReference type="SAM" id="MobiDB-lite"/>
    </source>
</evidence>
<comment type="caution">
    <text evidence="2">The sequence shown here is derived from an EMBL/GenBank/DDBJ whole genome shotgun (WGS) entry which is preliminary data.</text>
</comment>